<reference evidence="2 3" key="1">
    <citation type="submission" date="2007-10" db="EMBL/GenBank/DDBJ databases">
        <title>Complete sequence of Desulfococcus oleovorans Hxd3.</title>
        <authorList>
            <consortium name="US DOE Joint Genome Institute"/>
            <person name="Copeland A."/>
            <person name="Lucas S."/>
            <person name="Lapidus A."/>
            <person name="Barry K."/>
            <person name="Glavina del Rio T."/>
            <person name="Dalin E."/>
            <person name="Tice H."/>
            <person name="Pitluck S."/>
            <person name="Kiss H."/>
            <person name="Brettin T."/>
            <person name="Bruce D."/>
            <person name="Detter J.C."/>
            <person name="Han C."/>
            <person name="Schmutz J."/>
            <person name="Larimer F."/>
            <person name="Land M."/>
            <person name="Hauser L."/>
            <person name="Kyrpides N."/>
            <person name="Kim E."/>
            <person name="Wawrik B."/>
            <person name="Richardson P."/>
        </authorList>
    </citation>
    <scope>NUCLEOTIDE SEQUENCE [LARGE SCALE GENOMIC DNA]</scope>
    <source>
        <strain evidence="3">DSM 6200 / JCM 39069 / Hxd3</strain>
    </source>
</reference>
<dbReference type="HOGENOM" id="CLU_1101081_0_0_7"/>
<name>A8ZYS0_DESOH</name>
<protein>
    <submittedName>
        <fullName evidence="2">Histidine kinase HAMP region domain protein</fullName>
    </submittedName>
</protein>
<keyword evidence="2" id="KW-0418">Kinase</keyword>
<dbReference type="KEGG" id="dol:Dole_1371"/>
<organism evidence="2 3">
    <name type="scientific">Desulfosudis oleivorans (strain DSM 6200 / JCM 39069 / Hxd3)</name>
    <name type="common">Desulfococcus oleovorans</name>
    <dbReference type="NCBI Taxonomy" id="96561"/>
    <lineage>
        <taxon>Bacteria</taxon>
        <taxon>Pseudomonadati</taxon>
        <taxon>Thermodesulfobacteriota</taxon>
        <taxon>Desulfobacteria</taxon>
        <taxon>Desulfobacterales</taxon>
        <taxon>Desulfosudaceae</taxon>
        <taxon>Desulfosudis</taxon>
    </lineage>
</organism>
<accession>A8ZYS0</accession>
<keyword evidence="2" id="KW-0808">Transferase</keyword>
<dbReference type="AlphaFoldDB" id="A8ZYS0"/>
<gene>
    <name evidence="2" type="ordered locus">Dole_1371</name>
</gene>
<feature type="transmembrane region" description="Helical" evidence="1">
    <location>
        <begin position="177"/>
        <end position="204"/>
    </location>
</feature>
<keyword evidence="3" id="KW-1185">Reference proteome</keyword>
<evidence type="ECO:0000313" key="3">
    <source>
        <dbReference type="Proteomes" id="UP000008561"/>
    </source>
</evidence>
<dbReference type="GO" id="GO:0016301">
    <property type="term" value="F:kinase activity"/>
    <property type="evidence" value="ECO:0007669"/>
    <property type="project" value="UniProtKB-KW"/>
</dbReference>
<dbReference type="Proteomes" id="UP000008561">
    <property type="component" value="Chromosome"/>
</dbReference>
<proteinExistence type="predicted"/>
<dbReference type="EMBL" id="CP000859">
    <property type="protein sequence ID" value="ABW67175.1"/>
    <property type="molecule type" value="Genomic_DNA"/>
</dbReference>
<dbReference type="eggNOG" id="COG5002">
    <property type="taxonomic scope" value="Bacteria"/>
</dbReference>
<evidence type="ECO:0000256" key="1">
    <source>
        <dbReference type="SAM" id="Phobius"/>
    </source>
</evidence>
<dbReference type="RefSeq" id="WP_012174792.1">
    <property type="nucleotide sequence ID" value="NC_009943.1"/>
</dbReference>
<evidence type="ECO:0000313" key="2">
    <source>
        <dbReference type="EMBL" id="ABW67175.1"/>
    </source>
</evidence>
<dbReference type="OrthoDB" id="9762798at2"/>
<keyword evidence="1" id="KW-0812">Transmembrane</keyword>
<sequence>MNLRFKILSGFLILAVMLSAAGAASIYELNRIGHSVKGLLEENYRSIVAAKEMIEALERQDSGVLMLMSGNWEAGRATLEEGDRAFAQAFGTAKSNITITGEAEVVDAIETAYAEFQTLWRRPIVDTHRQGNITWYFDRAHPAFLKTKTAANQLMTLNDTTLYETASALQDRARRAIMPGIIAIASALAFALIFNFFINLYVIAPIRRLTDSVKAFMYHGEPLAVRAEGRDELFKLTEAIRELTIHPHKNGTAS</sequence>
<dbReference type="STRING" id="96561.Dole_1371"/>
<keyword evidence="1" id="KW-0472">Membrane</keyword>
<keyword evidence="1" id="KW-1133">Transmembrane helix</keyword>